<feature type="transmembrane region" description="Helical" evidence="7">
    <location>
        <begin position="237"/>
        <end position="260"/>
    </location>
</feature>
<dbReference type="PANTHER" id="PTHR30151:SF0">
    <property type="entry name" value="ABC TRANSPORTER PERMEASE PROTEIN MJ0413-RELATED"/>
    <property type="match status" value="1"/>
</dbReference>
<comment type="subcellular location">
    <subcellularLocation>
        <location evidence="1 7">Cell membrane</location>
        <topology evidence="1 7">Multi-pass membrane protein</topology>
    </subcellularLocation>
</comment>
<evidence type="ECO:0000256" key="7">
    <source>
        <dbReference type="RuleBase" id="RU363032"/>
    </source>
</evidence>
<feature type="transmembrane region" description="Helical" evidence="7">
    <location>
        <begin position="214"/>
        <end position="231"/>
    </location>
</feature>
<dbReference type="PROSITE" id="PS50928">
    <property type="entry name" value="ABC_TM1"/>
    <property type="match status" value="1"/>
</dbReference>
<dbReference type="GO" id="GO:0005886">
    <property type="term" value="C:plasma membrane"/>
    <property type="evidence" value="ECO:0007669"/>
    <property type="project" value="UniProtKB-SubCell"/>
</dbReference>
<reference evidence="10" key="1">
    <citation type="submission" date="2015-10" db="EMBL/GenBank/DDBJ databases">
        <title>Niche specialization of a soil ammonia-oxidizing archaeon, Candidatus Nitrosocosmicus oleophilus.</title>
        <authorList>
            <person name="Jung M.-Y."/>
            <person name="Rhee S.-K."/>
        </authorList>
    </citation>
    <scope>NUCLEOTIDE SEQUENCE [LARGE SCALE GENOMIC DNA]</scope>
    <source>
        <strain evidence="10">MY3</strain>
    </source>
</reference>
<dbReference type="KEGG" id="taa:NMY3_02408"/>
<dbReference type="SUPFAM" id="SSF161098">
    <property type="entry name" value="MetI-like"/>
    <property type="match status" value="1"/>
</dbReference>
<proteinExistence type="inferred from homology"/>
<dbReference type="AlphaFoldDB" id="A0A654LYJ7"/>
<dbReference type="GO" id="GO:0055085">
    <property type="term" value="P:transmembrane transport"/>
    <property type="evidence" value="ECO:0007669"/>
    <property type="project" value="InterPro"/>
</dbReference>
<evidence type="ECO:0000259" key="8">
    <source>
        <dbReference type="PROSITE" id="PS50928"/>
    </source>
</evidence>
<dbReference type="InterPro" id="IPR000515">
    <property type="entry name" value="MetI-like"/>
</dbReference>
<evidence type="ECO:0000256" key="3">
    <source>
        <dbReference type="ARBA" id="ARBA00022475"/>
    </source>
</evidence>
<feature type="transmembrane region" description="Helical" evidence="7">
    <location>
        <begin position="112"/>
        <end position="134"/>
    </location>
</feature>
<dbReference type="GeneID" id="60422356"/>
<keyword evidence="6 7" id="KW-0472">Membrane</keyword>
<evidence type="ECO:0000256" key="1">
    <source>
        <dbReference type="ARBA" id="ARBA00004651"/>
    </source>
</evidence>
<dbReference type="Pfam" id="PF00528">
    <property type="entry name" value="BPD_transp_1"/>
    <property type="match status" value="1"/>
</dbReference>
<feature type="transmembrane region" description="Helical" evidence="7">
    <location>
        <begin position="267"/>
        <end position="285"/>
    </location>
</feature>
<dbReference type="PANTHER" id="PTHR30151">
    <property type="entry name" value="ALKANE SULFONATE ABC TRANSPORTER-RELATED, MEMBRANE SUBUNIT"/>
    <property type="match status" value="1"/>
</dbReference>
<feature type="domain" description="ABC transmembrane type-1" evidence="8">
    <location>
        <begin position="108"/>
        <end position="289"/>
    </location>
</feature>
<evidence type="ECO:0000313" key="9">
    <source>
        <dbReference type="EMBL" id="ALI36604.1"/>
    </source>
</evidence>
<keyword evidence="4 7" id="KW-0812">Transmembrane</keyword>
<organism evidence="9 10">
    <name type="scientific">Candidatus Nitrosocosmicus oleophilus</name>
    <dbReference type="NCBI Taxonomy" id="1353260"/>
    <lineage>
        <taxon>Archaea</taxon>
        <taxon>Nitrososphaerota</taxon>
        <taxon>Nitrososphaeria</taxon>
        <taxon>Nitrososphaerales</taxon>
        <taxon>Nitrososphaeraceae</taxon>
        <taxon>Candidatus Nitrosocosmicus</taxon>
    </lineage>
</organism>
<feature type="transmembrane region" description="Helical" evidence="7">
    <location>
        <begin position="172"/>
        <end position="193"/>
    </location>
</feature>
<protein>
    <submittedName>
        <fullName evidence="9">Aliphatic sulfonates transport permease protein SsuC</fullName>
    </submittedName>
</protein>
<evidence type="ECO:0000256" key="6">
    <source>
        <dbReference type="ARBA" id="ARBA00023136"/>
    </source>
</evidence>
<accession>A0A654LYJ7</accession>
<feature type="transmembrane region" description="Helical" evidence="7">
    <location>
        <begin position="146"/>
        <end position="166"/>
    </location>
</feature>
<dbReference type="InterPro" id="IPR035906">
    <property type="entry name" value="MetI-like_sf"/>
</dbReference>
<dbReference type="RefSeq" id="WP_231100019.1">
    <property type="nucleotide sequence ID" value="NZ_CP012850.1"/>
</dbReference>
<keyword evidence="5 7" id="KW-1133">Transmembrane helix</keyword>
<keyword evidence="10" id="KW-1185">Reference proteome</keyword>
<evidence type="ECO:0000256" key="4">
    <source>
        <dbReference type="ARBA" id="ARBA00022692"/>
    </source>
</evidence>
<dbReference type="CDD" id="cd06261">
    <property type="entry name" value="TM_PBP2"/>
    <property type="match status" value="1"/>
</dbReference>
<dbReference type="Gene3D" id="1.10.3720.10">
    <property type="entry name" value="MetI-like"/>
    <property type="match status" value="1"/>
</dbReference>
<keyword evidence="3" id="KW-1003">Cell membrane</keyword>
<dbReference type="Proteomes" id="UP000058925">
    <property type="component" value="Chromosome"/>
</dbReference>
<feature type="transmembrane region" description="Helical" evidence="7">
    <location>
        <begin position="57"/>
        <end position="80"/>
    </location>
</feature>
<evidence type="ECO:0000256" key="5">
    <source>
        <dbReference type="ARBA" id="ARBA00022989"/>
    </source>
</evidence>
<evidence type="ECO:0000256" key="2">
    <source>
        <dbReference type="ARBA" id="ARBA00022448"/>
    </source>
</evidence>
<evidence type="ECO:0000313" key="10">
    <source>
        <dbReference type="Proteomes" id="UP000058925"/>
    </source>
</evidence>
<name>A0A654LYJ7_9ARCH</name>
<sequence>MYEGPEDDKTRRKNKEDVMINIDESQSIEESEILSLEEKRPNESKNPFKKKIKLDELANTVLFIAVFIGLWQLAYLSGIWPKVSLPSPIMVVGSFYDLILDNTLWVSIGMTLYRLLIGFAASIGIGVCVGLAMVRFGGFGKTMSSFAVGLQSFPSVAWVPFAILLIGLNDIGILFVVIMSSVFSVMISAYSGIRNIPPIYLKAARNMGAKGFSLFRYLMIPAATPALIIGIKQAWSFAWHALIGAEILMAAAVGIGHILLVGREFQLMDNIIASMITIFALGMLFDKVIFAKLEDKVREKWGLRQEHDIENK</sequence>
<keyword evidence="2 7" id="KW-0813">Transport</keyword>
<dbReference type="EMBL" id="CP012850">
    <property type="protein sequence ID" value="ALI36604.1"/>
    <property type="molecule type" value="Genomic_DNA"/>
</dbReference>
<gene>
    <name evidence="9" type="primary">ssuC_1</name>
    <name evidence="9" type="ORF">NMY3_02408</name>
</gene>
<comment type="similarity">
    <text evidence="7">Belongs to the binding-protein-dependent transport system permease family.</text>
</comment>